<proteinExistence type="predicted"/>
<comment type="caution">
    <text evidence="1">The sequence shown here is derived from an EMBL/GenBank/DDBJ whole genome shotgun (WGS) entry which is preliminary data.</text>
</comment>
<accession>A0A9N9KFL6</accession>
<dbReference type="EMBL" id="CAJVPY010067420">
    <property type="protein sequence ID" value="CAG8826007.1"/>
    <property type="molecule type" value="Genomic_DNA"/>
</dbReference>
<protein>
    <submittedName>
        <fullName evidence="1">26974_t:CDS:1</fullName>
    </submittedName>
</protein>
<dbReference type="AlphaFoldDB" id="A0A9N9KFL6"/>
<feature type="non-terminal residue" evidence="1">
    <location>
        <position position="161"/>
    </location>
</feature>
<gene>
    <name evidence="1" type="ORF">DERYTH_LOCUS28014</name>
</gene>
<dbReference type="Proteomes" id="UP000789405">
    <property type="component" value="Unassembled WGS sequence"/>
</dbReference>
<name>A0A9N9KFL6_9GLOM</name>
<evidence type="ECO:0000313" key="2">
    <source>
        <dbReference type="Proteomes" id="UP000789405"/>
    </source>
</evidence>
<evidence type="ECO:0000313" key="1">
    <source>
        <dbReference type="EMBL" id="CAG8826007.1"/>
    </source>
</evidence>
<dbReference type="OrthoDB" id="2332813at2759"/>
<reference evidence="1" key="1">
    <citation type="submission" date="2021-06" db="EMBL/GenBank/DDBJ databases">
        <authorList>
            <person name="Kallberg Y."/>
            <person name="Tangrot J."/>
            <person name="Rosling A."/>
        </authorList>
    </citation>
    <scope>NUCLEOTIDE SEQUENCE</scope>
    <source>
        <strain evidence="1">MA453B</strain>
    </source>
</reference>
<keyword evidence="2" id="KW-1185">Reference proteome</keyword>
<sequence>CKEWKNVLDNHVFWENLIEHLEFEGPNPKSKKYKTYKSIFVKNVNKLCWCKKNIGEVNRDLKKIETKLSVLYDFYLDRLGFYKSWVEMKYTRSEIYYNLCNYMGEKIFNIYNQCEYKKRCNLCNNQQNILKQIQKLIDNIYEKKNSIKKINKFVVSDLIEV</sequence>
<organism evidence="1 2">
    <name type="scientific">Dentiscutata erythropus</name>
    <dbReference type="NCBI Taxonomy" id="1348616"/>
    <lineage>
        <taxon>Eukaryota</taxon>
        <taxon>Fungi</taxon>
        <taxon>Fungi incertae sedis</taxon>
        <taxon>Mucoromycota</taxon>
        <taxon>Glomeromycotina</taxon>
        <taxon>Glomeromycetes</taxon>
        <taxon>Diversisporales</taxon>
        <taxon>Gigasporaceae</taxon>
        <taxon>Dentiscutata</taxon>
    </lineage>
</organism>
<feature type="non-terminal residue" evidence="1">
    <location>
        <position position="1"/>
    </location>
</feature>